<protein>
    <submittedName>
        <fullName evidence="2">Uncharacterized protein</fullName>
    </submittedName>
</protein>
<feature type="region of interest" description="Disordered" evidence="1">
    <location>
        <begin position="29"/>
        <end position="49"/>
    </location>
</feature>
<evidence type="ECO:0000256" key="1">
    <source>
        <dbReference type="SAM" id="MobiDB-lite"/>
    </source>
</evidence>
<dbReference type="EMBL" id="CP026248">
    <property type="protein sequence ID" value="AWP03478.1"/>
    <property type="molecule type" value="Genomic_DNA"/>
</dbReference>
<accession>A0A2U9BHG8</accession>
<keyword evidence="3" id="KW-1185">Reference proteome</keyword>
<dbReference type="Proteomes" id="UP000246464">
    <property type="component" value="Chromosome 6"/>
</dbReference>
<evidence type="ECO:0000313" key="3">
    <source>
        <dbReference type="Proteomes" id="UP000246464"/>
    </source>
</evidence>
<gene>
    <name evidence="2" type="ORF">SMAX5B_011275</name>
</gene>
<proteinExistence type="predicted"/>
<dbReference type="AlphaFoldDB" id="A0A2U9BHG8"/>
<sequence>MGFGLCVVTSIDKAIPLFDRTIFSLKGGETGGKTCSKGPGSESKPWPFAAGGLKPPDMWRRRYHVS</sequence>
<organism evidence="2 3">
    <name type="scientific">Scophthalmus maximus</name>
    <name type="common">Turbot</name>
    <name type="synonym">Psetta maxima</name>
    <dbReference type="NCBI Taxonomy" id="52904"/>
    <lineage>
        <taxon>Eukaryota</taxon>
        <taxon>Metazoa</taxon>
        <taxon>Chordata</taxon>
        <taxon>Craniata</taxon>
        <taxon>Vertebrata</taxon>
        <taxon>Euteleostomi</taxon>
        <taxon>Actinopterygii</taxon>
        <taxon>Neopterygii</taxon>
        <taxon>Teleostei</taxon>
        <taxon>Neoteleostei</taxon>
        <taxon>Acanthomorphata</taxon>
        <taxon>Carangaria</taxon>
        <taxon>Pleuronectiformes</taxon>
        <taxon>Pleuronectoidei</taxon>
        <taxon>Scophthalmidae</taxon>
        <taxon>Scophthalmus</taxon>
    </lineage>
</organism>
<reference evidence="2 3" key="1">
    <citation type="submission" date="2017-12" db="EMBL/GenBank/DDBJ databases">
        <title>Integrating genomic resources of turbot (Scophthalmus maximus) in depth evaluation of genetic and physical mapping variation across individuals.</title>
        <authorList>
            <person name="Martinez P."/>
        </authorList>
    </citation>
    <scope>NUCLEOTIDE SEQUENCE [LARGE SCALE GENOMIC DNA]</scope>
</reference>
<name>A0A2U9BHG8_SCOMX</name>
<evidence type="ECO:0000313" key="2">
    <source>
        <dbReference type="EMBL" id="AWP03478.1"/>
    </source>
</evidence>